<keyword evidence="2" id="KW-1185">Reference proteome</keyword>
<evidence type="ECO:0000313" key="2">
    <source>
        <dbReference type="Proteomes" id="UP000078561"/>
    </source>
</evidence>
<organism evidence="1">
    <name type="scientific">Absidia glauca</name>
    <name type="common">Pin mould</name>
    <dbReference type="NCBI Taxonomy" id="4829"/>
    <lineage>
        <taxon>Eukaryota</taxon>
        <taxon>Fungi</taxon>
        <taxon>Fungi incertae sedis</taxon>
        <taxon>Mucoromycota</taxon>
        <taxon>Mucoromycotina</taxon>
        <taxon>Mucoromycetes</taxon>
        <taxon>Mucorales</taxon>
        <taxon>Cunninghamellaceae</taxon>
        <taxon>Absidia</taxon>
    </lineage>
</organism>
<accession>A0A168P8Z5</accession>
<dbReference type="STRING" id="4829.A0A168P8Z5"/>
<dbReference type="Proteomes" id="UP000078561">
    <property type="component" value="Unassembled WGS sequence"/>
</dbReference>
<dbReference type="Pfam" id="PF16065">
    <property type="entry name" value="DUF4807"/>
    <property type="match status" value="1"/>
</dbReference>
<name>A0A168P8Z5_ABSGL</name>
<dbReference type="AlphaFoldDB" id="A0A168P8Z5"/>
<dbReference type="EMBL" id="LT553633">
    <property type="protein sequence ID" value="SAM01970.1"/>
    <property type="molecule type" value="Genomic_DNA"/>
</dbReference>
<dbReference type="InParanoid" id="A0A168P8Z5"/>
<protein>
    <submittedName>
        <fullName evidence="1">Uncharacterized protein</fullName>
    </submittedName>
</protein>
<evidence type="ECO:0000313" key="1">
    <source>
        <dbReference type="EMBL" id="SAM01970.1"/>
    </source>
</evidence>
<dbReference type="InterPro" id="IPR032072">
    <property type="entry name" value="DUF4807"/>
</dbReference>
<reference evidence="1" key="1">
    <citation type="submission" date="2016-04" db="EMBL/GenBank/DDBJ databases">
        <authorList>
            <person name="Evans L.H."/>
            <person name="Alamgir A."/>
            <person name="Owens N."/>
            <person name="Weber N.D."/>
            <person name="Virtaneva K."/>
            <person name="Barbian K."/>
            <person name="Babar A."/>
            <person name="Rosenke K."/>
        </authorList>
    </citation>
    <scope>NUCLEOTIDE SEQUENCE [LARGE SCALE GENOMIC DNA]</scope>
    <source>
        <strain evidence="1">CBS 101.48</strain>
    </source>
</reference>
<sequence>MVYKTSLQNHFSFQEQVACASYLDTSGKRIPVKKRTDSSIFVGKVEVANVSVWIPNPSRLSKKILIYGKRHAPQSSVWLCTLHCYDPLSIDLITNAVHSTSPLTWWPLLLHGALLAGAPRWSQLKRPTLIFRLDLDHDYLRYTKMNMAGYRFSWRVAARDDQVAFTSAFKAGTLAWRQIKLAQWLQDPILECKCWLYYAEDMVMQGRFKRARRILERQRGWANRAQNTMVRETPP</sequence>
<dbReference type="OrthoDB" id="121932at2759"/>
<proteinExistence type="predicted"/>
<gene>
    <name evidence="1" type="primary">ABSGL_07725.1 scaffold 9091</name>
</gene>